<comment type="caution">
    <text evidence="1">The sequence shown here is derived from an EMBL/GenBank/DDBJ whole genome shotgun (WGS) entry which is preliminary data.</text>
</comment>
<protein>
    <submittedName>
        <fullName evidence="1">Uncharacterized protein</fullName>
    </submittedName>
</protein>
<accession>A0ABQ9ZJE9</accession>
<organism evidence="1 2">
    <name type="scientific">Daphnia magna</name>
    <dbReference type="NCBI Taxonomy" id="35525"/>
    <lineage>
        <taxon>Eukaryota</taxon>
        <taxon>Metazoa</taxon>
        <taxon>Ecdysozoa</taxon>
        <taxon>Arthropoda</taxon>
        <taxon>Crustacea</taxon>
        <taxon>Branchiopoda</taxon>
        <taxon>Diplostraca</taxon>
        <taxon>Cladocera</taxon>
        <taxon>Anomopoda</taxon>
        <taxon>Daphniidae</taxon>
        <taxon>Daphnia</taxon>
    </lineage>
</organism>
<reference evidence="1 2" key="1">
    <citation type="journal article" date="2023" name="Nucleic Acids Res.">
        <title>The hologenome of Daphnia magna reveals possible DNA methylation and microbiome-mediated evolution of the host genome.</title>
        <authorList>
            <person name="Chaturvedi A."/>
            <person name="Li X."/>
            <person name="Dhandapani V."/>
            <person name="Marshall H."/>
            <person name="Kissane S."/>
            <person name="Cuenca-Cambronero M."/>
            <person name="Asole G."/>
            <person name="Calvet F."/>
            <person name="Ruiz-Romero M."/>
            <person name="Marangio P."/>
            <person name="Guigo R."/>
            <person name="Rago D."/>
            <person name="Mirbahai L."/>
            <person name="Eastwood N."/>
            <person name="Colbourne J.K."/>
            <person name="Zhou J."/>
            <person name="Mallon E."/>
            <person name="Orsini L."/>
        </authorList>
    </citation>
    <scope>NUCLEOTIDE SEQUENCE [LARGE SCALE GENOMIC DNA]</scope>
    <source>
        <strain evidence="1">LRV0_1</strain>
    </source>
</reference>
<evidence type="ECO:0000313" key="2">
    <source>
        <dbReference type="Proteomes" id="UP001234178"/>
    </source>
</evidence>
<proteinExistence type="predicted"/>
<dbReference type="EMBL" id="JAOYFB010000004">
    <property type="protein sequence ID" value="KAK4013054.1"/>
    <property type="molecule type" value="Genomic_DNA"/>
</dbReference>
<keyword evidence="2" id="KW-1185">Reference proteome</keyword>
<name>A0ABQ9ZJE9_9CRUS</name>
<evidence type="ECO:0000313" key="1">
    <source>
        <dbReference type="EMBL" id="KAK4013054.1"/>
    </source>
</evidence>
<sequence>MSVIEVQIENRHCHEPQANLNLIPINTSHMFSFAQSRMSRSDEAQQEDTTESAEISFPSSFLRVSVQYSTPTVSPYTHPQRIRQTVVTATKVNDAALIFSGWMA</sequence>
<gene>
    <name evidence="1" type="ORF">OUZ56_025297</name>
</gene>
<dbReference type="Proteomes" id="UP001234178">
    <property type="component" value="Unassembled WGS sequence"/>
</dbReference>